<reference evidence="9" key="1">
    <citation type="journal article" date="2019" name="Int. J. Syst. Evol. Microbiol.">
        <title>The Global Catalogue of Microorganisms (GCM) 10K type strain sequencing project: providing services to taxonomists for standard genome sequencing and annotation.</title>
        <authorList>
            <consortium name="The Broad Institute Genomics Platform"/>
            <consortium name="The Broad Institute Genome Sequencing Center for Infectious Disease"/>
            <person name="Wu L."/>
            <person name="Ma J."/>
        </authorList>
    </citation>
    <scope>NUCLEOTIDE SEQUENCE [LARGE SCALE GENOMIC DNA]</scope>
    <source>
        <strain evidence="9">KCTC 42730</strain>
    </source>
</reference>
<dbReference type="PANTHER" id="PTHR30629:SF2">
    <property type="entry name" value="PROPHAGE INTEGRASE INTS-RELATED"/>
    <property type="match status" value="1"/>
</dbReference>
<keyword evidence="9" id="KW-1185">Reference proteome</keyword>
<dbReference type="PROSITE" id="PS51898">
    <property type="entry name" value="TYR_RECOMBINASE"/>
    <property type="match status" value="1"/>
</dbReference>
<dbReference type="Gene3D" id="1.10.443.10">
    <property type="entry name" value="Intergrase catalytic core"/>
    <property type="match status" value="1"/>
</dbReference>
<keyword evidence="3 5" id="KW-0238">DNA-binding</keyword>
<comment type="similarity">
    <text evidence="1">Belongs to the 'phage' integrase family.</text>
</comment>
<dbReference type="Pfam" id="PF00589">
    <property type="entry name" value="Phage_integrase"/>
    <property type="match status" value="1"/>
</dbReference>
<proteinExistence type="inferred from homology"/>
<evidence type="ECO:0000256" key="5">
    <source>
        <dbReference type="PROSITE-ProRule" id="PRU01248"/>
    </source>
</evidence>
<dbReference type="InterPro" id="IPR011010">
    <property type="entry name" value="DNA_brk_join_enz"/>
</dbReference>
<dbReference type="Gene3D" id="1.10.150.130">
    <property type="match status" value="1"/>
</dbReference>
<evidence type="ECO:0000256" key="2">
    <source>
        <dbReference type="ARBA" id="ARBA00022908"/>
    </source>
</evidence>
<dbReference type="InterPro" id="IPR050808">
    <property type="entry name" value="Phage_Integrase"/>
</dbReference>
<dbReference type="PROSITE" id="PS51900">
    <property type="entry name" value="CB"/>
    <property type="match status" value="1"/>
</dbReference>
<dbReference type="RefSeq" id="WP_377124691.1">
    <property type="nucleotide sequence ID" value="NZ_JBHRSD010000021.1"/>
</dbReference>
<evidence type="ECO:0000313" key="8">
    <source>
        <dbReference type="EMBL" id="MFC3033321.1"/>
    </source>
</evidence>
<evidence type="ECO:0000256" key="3">
    <source>
        <dbReference type="ARBA" id="ARBA00023125"/>
    </source>
</evidence>
<evidence type="ECO:0000256" key="4">
    <source>
        <dbReference type="ARBA" id="ARBA00023172"/>
    </source>
</evidence>
<dbReference type="PANTHER" id="PTHR30629">
    <property type="entry name" value="PROPHAGE INTEGRASE"/>
    <property type="match status" value="1"/>
</dbReference>
<dbReference type="InterPro" id="IPR002104">
    <property type="entry name" value="Integrase_catalytic"/>
</dbReference>
<dbReference type="InterPro" id="IPR046668">
    <property type="entry name" value="DUF6538"/>
</dbReference>
<feature type="domain" description="Core-binding (CB)" evidence="7">
    <location>
        <begin position="135"/>
        <end position="217"/>
    </location>
</feature>
<evidence type="ECO:0000259" key="7">
    <source>
        <dbReference type="PROSITE" id="PS51900"/>
    </source>
</evidence>
<keyword evidence="2" id="KW-0229">DNA integration</keyword>
<dbReference type="Pfam" id="PF20172">
    <property type="entry name" value="DUF6538"/>
    <property type="match status" value="1"/>
</dbReference>
<evidence type="ECO:0000313" key="9">
    <source>
        <dbReference type="Proteomes" id="UP001595453"/>
    </source>
</evidence>
<dbReference type="InterPro" id="IPR010998">
    <property type="entry name" value="Integrase_recombinase_N"/>
</dbReference>
<gene>
    <name evidence="8" type="ORF">ACFOEE_12395</name>
</gene>
<dbReference type="EMBL" id="JBHRSD010000021">
    <property type="protein sequence ID" value="MFC3033321.1"/>
    <property type="molecule type" value="Genomic_DNA"/>
</dbReference>
<evidence type="ECO:0000256" key="1">
    <source>
        <dbReference type="ARBA" id="ARBA00008857"/>
    </source>
</evidence>
<dbReference type="SUPFAM" id="SSF56349">
    <property type="entry name" value="DNA breaking-rejoining enzymes"/>
    <property type="match status" value="1"/>
</dbReference>
<comment type="caution">
    <text evidence="8">The sequence shown here is derived from an EMBL/GenBank/DDBJ whole genome shotgun (WGS) entry which is preliminary data.</text>
</comment>
<feature type="domain" description="Tyr recombinase" evidence="6">
    <location>
        <begin position="243"/>
        <end position="437"/>
    </location>
</feature>
<keyword evidence="4" id="KW-0233">DNA recombination</keyword>
<dbReference type="Proteomes" id="UP001595453">
    <property type="component" value="Unassembled WGS sequence"/>
</dbReference>
<accession>A0ABV7CL60</accession>
<organism evidence="8 9">
    <name type="scientific">Pseudoalteromonas fenneropenaei</name>
    <dbReference type="NCBI Taxonomy" id="1737459"/>
    <lineage>
        <taxon>Bacteria</taxon>
        <taxon>Pseudomonadati</taxon>
        <taxon>Pseudomonadota</taxon>
        <taxon>Gammaproteobacteria</taxon>
        <taxon>Alteromonadales</taxon>
        <taxon>Pseudoalteromonadaceae</taxon>
        <taxon>Pseudoalteromonas</taxon>
    </lineage>
</organism>
<dbReference type="InterPro" id="IPR013762">
    <property type="entry name" value="Integrase-like_cat_sf"/>
</dbReference>
<sequence length="520" mass="60454">MERKYLKRSPTGVWLFRRRVPDILKKHCKKDYFCVSLETKSITQARIKRDAISANIDLSVEEARSRRLSKERFHTIYREILGLYLEEERDPTGPDGTNTLDYIDPDDWSPIPNDETYKKAFYAATLKRVPEQYRYTITELAEAWVKQNKDKKPKKYVDSVTSYSKIFVQYLKQDDLPEAITTGTAQRFLDYLLDTGRSPSTVTHYRTKLSEVWRWGISREIFEGNNPWKNTKVEPPLKRSAPEHFRLFSPDEVKILLEQTSKERQWEYAFVTYALVRVLPFLGCRLAEFARARRDAVVTMDNRLFLQVTNGKTKNAQRIVPINRAVQPIIEEALERSKGQTYLFPEIKTDQQLNSLSSRISRITSGFEKIEGFKVSIHSFRAHFSTALEEVGCPEELAVQVAGHKRLSLTYGLYSKYQGTEKIWPYIDKLDQAEVLKPWFPNAELEKLKIDKDLLNYFEQFIAKHSTSLENVFEQYGPNGILSNTLALKSSKLRHRKLNDNSQSNVRLKLPSIGDDADPE</sequence>
<name>A0ABV7CL60_9GAMM</name>
<protein>
    <submittedName>
        <fullName evidence="8">Tyrosine-type recombinase/integrase</fullName>
    </submittedName>
</protein>
<dbReference type="InterPro" id="IPR044068">
    <property type="entry name" value="CB"/>
</dbReference>
<evidence type="ECO:0000259" key="6">
    <source>
        <dbReference type="PROSITE" id="PS51898"/>
    </source>
</evidence>